<dbReference type="Proteomes" id="UP000249688">
    <property type="component" value="Unassembled WGS sequence"/>
</dbReference>
<gene>
    <name evidence="2" type="ORF">C8P66_1336</name>
</gene>
<sequence length="374" mass="39377">MAARRPAGRYRAEDLDIGIGPNLASCVIATIMPTNWRSSKAALFQETDVLRSQFLKAGMLGALSALGPVAASAQTAAGFPNRPIRLTVPFPPGGSVDPLARALAQKLSESLGQTVIVDNRAGGNGIIGTELVARAPADGYTLLLASTSHITNSLLMTTSFDALRDFVPVATLSESPVILVVNPSVPANTLQEFIALARAQPTVLNYSSAGTGNPNHLAGEMLGIMAGIQTTHIPYRGGAPAITDLLAGLVQFSFGSTIIVLPHIRAGRLKALAVSSPRRLAALPDVPTFTEAGVPGYEIRIWNAVLAPAATPPDIVARLTTEVTRVMAMPDVKERLDAGGMESLDLTPAQFSALMRSDMEKFERVVRTANVKLE</sequence>
<dbReference type="OrthoDB" id="7252432at2"/>
<keyword evidence="3" id="KW-1185">Reference proteome</keyword>
<dbReference type="Pfam" id="PF03401">
    <property type="entry name" value="TctC"/>
    <property type="match status" value="1"/>
</dbReference>
<dbReference type="PANTHER" id="PTHR42928:SF5">
    <property type="entry name" value="BLR1237 PROTEIN"/>
    <property type="match status" value="1"/>
</dbReference>
<dbReference type="RefSeq" id="WP_158537340.1">
    <property type="nucleotide sequence ID" value="NZ_QKYU01000033.1"/>
</dbReference>
<dbReference type="SUPFAM" id="SSF53850">
    <property type="entry name" value="Periplasmic binding protein-like II"/>
    <property type="match status" value="1"/>
</dbReference>
<dbReference type="CDD" id="cd13578">
    <property type="entry name" value="PBP2_Bug27"/>
    <property type="match status" value="1"/>
</dbReference>
<name>A0A2W7JTV8_9PROT</name>
<comment type="caution">
    <text evidence="2">The sequence shown here is derived from an EMBL/GenBank/DDBJ whole genome shotgun (WGS) entry which is preliminary data.</text>
</comment>
<dbReference type="Gene3D" id="3.40.190.10">
    <property type="entry name" value="Periplasmic binding protein-like II"/>
    <property type="match status" value="1"/>
</dbReference>
<dbReference type="InterPro" id="IPR005064">
    <property type="entry name" value="BUG"/>
</dbReference>
<evidence type="ECO:0000313" key="3">
    <source>
        <dbReference type="Proteomes" id="UP000249688"/>
    </source>
</evidence>
<protein>
    <submittedName>
        <fullName evidence="2">Tripartite-type tricarboxylate transporter receptor subunit TctC</fullName>
    </submittedName>
</protein>
<evidence type="ECO:0000313" key="2">
    <source>
        <dbReference type="EMBL" id="PZW38890.1"/>
    </source>
</evidence>
<keyword evidence="2" id="KW-0675">Receptor</keyword>
<evidence type="ECO:0000256" key="1">
    <source>
        <dbReference type="ARBA" id="ARBA00006987"/>
    </source>
</evidence>
<dbReference type="PIRSF" id="PIRSF017082">
    <property type="entry name" value="YflP"/>
    <property type="match status" value="1"/>
</dbReference>
<dbReference type="Gene3D" id="3.40.190.150">
    <property type="entry name" value="Bordetella uptake gene, domain 1"/>
    <property type="match status" value="1"/>
</dbReference>
<dbReference type="AlphaFoldDB" id="A0A2W7JTV8"/>
<organism evidence="2 3">
    <name type="scientific">Humitalea rosea</name>
    <dbReference type="NCBI Taxonomy" id="990373"/>
    <lineage>
        <taxon>Bacteria</taxon>
        <taxon>Pseudomonadati</taxon>
        <taxon>Pseudomonadota</taxon>
        <taxon>Alphaproteobacteria</taxon>
        <taxon>Acetobacterales</taxon>
        <taxon>Roseomonadaceae</taxon>
        <taxon>Humitalea</taxon>
    </lineage>
</organism>
<reference evidence="2 3" key="1">
    <citation type="submission" date="2018-06" db="EMBL/GenBank/DDBJ databases">
        <title>Genomic Encyclopedia of Archaeal and Bacterial Type Strains, Phase II (KMG-II): from individual species to whole genera.</title>
        <authorList>
            <person name="Goeker M."/>
        </authorList>
    </citation>
    <scope>NUCLEOTIDE SEQUENCE [LARGE SCALE GENOMIC DNA]</scope>
    <source>
        <strain evidence="2 3">DSM 24525</strain>
    </source>
</reference>
<dbReference type="EMBL" id="QKYU01000033">
    <property type="protein sequence ID" value="PZW38890.1"/>
    <property type="molecule type" value="Genomic_DNA"/>
</dbReference>
<proteinExistence type="inferred from homology"/>
<dbReference type="PANTHER" id="PTHR42928">
    <property type="entry name" value="TRICARBOXYLATE-BINDING PROTEIN"/>
    <property type="match status" value="1"/>
</dbReference>
<dbReference type="InterPro" id="IPR042100">
    <property type="entry name" value="Bug_dom1"/>
</dbReference>
<accession>A0A2W7JTV8</accession>
<comment type="similarity">
    <text evidence="1">Belongs to the UPF0065 (bug) family.</text>
</comment>